<sequence length="942" mass="105805">MLSHREALAAFVTYRHAHLIGDEKGEAQVFLDRLFQAFGHGGVREAGATLEGRIRKVGERGTSFADLIWKPRCIIEMKKAGTDLSQHFRQAFRYWMEAVPSRPRYVVLCNFDEFWVYDFDQQMEAPIDAVRLDDLPQRREALAFLLPEPEKPIFLNDLVEVTREAAAKVSGVFRSMKDRGVPRTDAQHFALQSVVAMFSEDIGLLPEKFFTRTLQDAATGRDAYDLLGSLFREMNSPGRTGGGMFIGTPYFNGGLFETVTPIEMTDSELAAMRSAALTNWAEVRPEIFGTLFETSMEKGERHAYGAHFTSQADIAHVVTPCIVDPWMERIDAARSIAELEQIRFDMGRFRVLDPACGSGNFLYVAYREMRRLEAEVLTRIDQRRKTKDKAQYALTYVTPDHFLGLDNNQFAVEVAKVTMMMAKKLSADELDESADSALPLDNLDAVITWGDALFTPWPKANVIIGNPPYNGRRKMTRDLGADYVARLDEKYPGPGVSDFVTYWFPLAHRALPDGGRAGFVATQAIRDNHSRRASLDYITEHDGTIFDAVSSKPWSGDAAVHVSIINWIKGKDHEPEKKTLWLDNGDLRLPVDTIAPTLRPTTDVRRAFALAGNRQPKRIFQGQTTGAVDAFRLDAAEHAALIAKDPRSAQFIHPVIGGDTLLHSVTPTHYVIDLPHDDALIVRRQAPKAVERLEQTILPKRTEAAEREARHNAAILERNPSARLNRHKQNFLSRWWQHAYRRADMLTAITSLSRYIGTSRVASEKRLSVFHFIDPAIYPDDSMTVIALDDDYSLGVISSGLHRAWLDERCSRLEARPRYTSTTVWDSFPWPAHPNEIDVARVATVMGRIIGYRADRLAEGITLGDQYDSLRRPGRSVLRTLHEELDAAVVRAYGFNPDEDLLAQLLALNLAAANDPEVATLPGGQGRPGTYTTSYRLTPPNT</sequence>
<dbReference type="Proteomes" id="UP000037247">
    <property type="component" value="Unassembled WGS sequence"/>
</dbReference>
<evidence type="ECO:0000313" key="11">
    <source>
        <dbReference type="Proteomes" id="UP000037247"/>
    </source>
</evidence>
<comment type="catalytic activity">
    <reaction evidence="4">
        <text>a 2'-deoxyadenosine in DNA + S-adenosyl-L-methionine = an N(6)-methyl-2'-deoxyadenosine in DNA + S-adenosyl-L-homocysteine + H(+)</text>
        <dbReference type="Rhea" id="RHEA:15197"/>
        <dbReference type="Rhea" id="RHEA-COMP:12418"/>
        <dbReference type="Rhea" id="RHEA-COMP:12419"/>
        <dbReference type="ChEBI" id="CHEBI:15378"/>
        <dbReference type="ChEBI" id="CHEBI:57856"/>
        <dbReference type="ChEBI" id="CHEBI:59789"/>
        <dbReference type="ChEBI" id="CHEBI:90615"/>
        <dbReference type="ChEBI" id="CHEBI:90616"/>
        <dbReference type="EC" id="2.1.1.72"/>
    </reaction>
</comment>
<keyword evidence="3" id="KW-0808">Transferase</keyword>
<dbReference type="EMBL" id="LDTZ01000029">
    <property type="protein sequence ID" value="KNA89261.1"/>
    <property type="molecule type" value="Genomic_DNA"/>
</dbReference>
<dbReference type="InterPro" id="IPR029063">
    <property type="entry name" value="SAM-dependent_MTases_sf"/>
</dbReference>
<dbReference type="Pfam" id="PF20473">
    <property type="entry name" value="MmeI_Mtase"/>
    <property type="match status" value="1"/>
</dbReference>
<evidence type="ECO:0000256" key="1">
    <source>
        <dbReference type="ARBA" id="ARBA00011900"/>
    </source>
</evidence>
<dbReference type="InterPro" id="IPR046819">
    <property type="entry name" value="MmeI_hel"/>
</dbReference>
<dbReference type="InterPro" id="IPR046820">
    <property type="entry name" value="MmeI_TRD"/>
</dbReference>
<evidence type="ECO:0000259" key="7">
    <source>
        <dbReference type="Pfam" id="PF20465"/>
    </source>
</evidence>
<dbReference type="Gene3D" id="3.40.50.150">
    <property type="entry name" value="Vaccinia Virus protein VP39"/>
    <property type="match status" value="1"/>
</dbReference>
<keyword evidence="2 10" id="KW-0489">Methyltransferase</keyword>
<evidence type="ECO:0000259" key="8">
    <source>
        <dbReference type="Pfam" id="PF20466"/>
    </source>
</evidence>
<dbReference type="PANTHER" id="PTHR33841:SF1">
    <property type="entry name" value="DNA METHYLTRANSFERASE A"/>
    <property type="match status" value="1"/>
</dbReference>
<evidence type="ECO:0000259" key="6">
    <source>
        <dbReference type="Pfam" id="PF20464"/>
    </source>
</evidence>
<dbReference type="GO" id="GO:0008168">
    <property type="term" value="F:methyltransferase activity"/>
    <property type="evidence" value="ECO:0007669"/>
    <property type="project" value="UniProtKB-KW"/>
</dbReference>
<evidence type="ECO:0000256" key="2">
    <source>
        <dbReference type="ARBA" id="ARBA00022603"/>
    </source>
</evidence>
<dbReference type="PRINTS" id="PR00507">
    <property type="entry name" value="N12N6MTFRASE"/>
</dbReference>
<feature type="region of interest" description="Disordered" evidence="5">
    <location>
        <begin position="920"/>
        <end position="942"/>
    </location>
</feature>
<dbReference type="Pfam" id="PF20464">
    <property type="entry name" value="MmeI_N"/>
    <property type="match status" value="1"/>
</dbReference>
<dbReference type="InterPro" id="IPR050953">
    <property type="entry name" value="N4_N6_ade-DNA_methylase"/>
</dbReference>
<dbReference type="InterPro" id="IPR046816">
    <property type="entry name" value="MmeI_Mtase"/>
</dbReference>
<evidence type="ECO:0000256" key="4">
    <source>
        <dbReference type="ARBA" id="ARBA00047942"/>
    </source>
</evidence>
<feature type="domain" description="MmeI-like target recognition" evidence="8">
    <location>
        <begin position="708"/>
        <end position="832"/>
    </location>
</feature>
<dbReference type="SUPFAM" id="SSF53335">
    <property type="entry name" value="S-adenosyl-L-methionine-dependent methyltransferases"/>
    <property type="match status" value="1"/>
</dbReference>
<organism evidence="10 11">
    <name type="scientific">Gordonia jacobaea</name>
    <dbReference type="NCBI Taxonomy" id="122202"/>
    <lineage>
        <taxon>Bacteria</taxon>
        <taxon>Bacillati</taxon>
        <taxon>Actinomycetota</taxon>
        <taxon>Actinomycetes</taxon>
        <taxon>Mycobacteriales</taxon>
        <taxon>Gordoniaceae</taxon>
        <taxon>Gordonia</taxon>
    </lineage>
</organism>
<feature type="domain" description="MmeI-like N-terminal" evidence="6">
    <location>
        <begin position="20"/>
        <end position="178"/>
    </location>
</feature>
<evidence type="ECO:0000259" key="9">
    <source>
        <dbReference type="Pfam" id="PF20473"/>
    </source>
</evidence>
<dbReference type="PANTHER" id="PTHR33841">
    <property type="entry name" value="DNA METHYLTRANSFERASE YEEA-RELATED"/>
    <property type="match status" value="1"/>
</dbReference>
<evidence type="ECO:0000256" key="5">
    <source>
        <dbReference type="SAM" id="MobiDB-lite"/>
    </source>
</evidence>
<dbReference type="Pfam" id="PF20465">
    <property type="entry name" value="MmeI_hel"/>
    <property type="match status" value="1"/>
</dbReference>
<name>A0ABR5I751_9ACTN</name>
<dbReference type="InterPro" id="IPR002052">
    <property type="entry name" value="DNA_methylase_N6_adenine_CS"/>
</dbReference>
<comment type="caution">
    <text evidence="10">The sequence shown here is derived from an EMBL/GenBank/DDBJ whole genome shotgun (WGS) entry which is preliminary data.</text>
</comment>
<protein>
    <recommendedName>
        <fullName evidence="1">site-specific DNA-methyltransferase (adenine-specific)</fullName>
        <ecNumber evidence="1">2.1.1.72</ecNumber>
    </recommendedName>
</protein>
<dbReference type="EC" id="2.1.1.72" evidence="1"/>
<proteinExistence type="predicted"/>
<dbReference type="GO" id="GO:0032259">
    <property type="term" value="P:methylation"/>
    <property type="evidence" value="ECO:0007669"/>
    <property type="project" value="UniProtKB-KW"/>
</dbReference>
<feature type="compositionally biased region" description="Polar residues" evidence="5">
    <location>
        <begin position="930"/>
        <end position="942"/>
    </location>
</feature>
<keyword evidence="11" id="KW-1185">Reference proteome</keyword>
<feature type="domain" description="MmeI-like helicase spacer" evidence="7">
    <location>
        <begin position="185"/>
        <end position="256"/>
    </location>
</feature>
<evidence type="ECO:0000313" key="10">
    <source>
        <dbReference type="EMBL" id="KNA89261.1"/>
    </source>
</evidence>
<gene>
    <name evidence="10" type="ORF">ABW18_21850</name>
</gene>
<reference evidence="10 11" key="1">
    <citation type="submission" date="2015-05" db="EMBL/GenBank/DDBJ databases">
        <title>Draft genome sequence of the bacterium Gordonia jacobaea a new member of the Gordonia genus.</title>
        <authorList>
            <person name="Jimenez-Galisteo G."/>
            <person name="Dominguez A."/>
            <person name="Munoz E."/>
            <person name="Vinas M."/>
        </authorList>
    </citation>
    <scope>NUCLEOTIDE SEQUENCE [LARGE SCALE GENOMIC DNA]</scope>
    <source>
        <strain evidence="11">mv1</strain>
    </source>
</reference>
<feature type="domain" description="MmeI-like DNA-methyltransferase" evidence="9">
    <location>
        <begin position="334"/>
        <end position="579"/>
    </location>
</feature>
<dbReference type="Pfam" id="PF20466">
    <property type="entry name" value="MmeI_TRD"/>
    <property type="match status" value="1"/>
</dbReference>
<evidence type="ECO:0000256" key="3">
    <source>
        <dbReference type="ARBA" id="ARBA00022679"/>
    </source>
</evidence>
<dbReference type="InterPro" id="IPR046817">
    <property type="entry name" value="MmeI_N"/>
</dbReference>
<dbReference type="PROSITE" id="PS00092">
    <property type="entry name" value="N6_MTASE"/>
    <property type="match status" value="1"/>
</dbReference>
<accession>A0ABR5I751</accession>